<gene>
    <name evidence="3" type="ORF">RJ641_013868</name>
</gene>
<keyword evidence="1" id="KW-0479">Metal-binding</keyword>
<evidence type="ECO:0000313" key="3">
    <source>
        <dbReference type="EMBL" id="KAK6946324.1"/>
    </source>
</evidence>
<dbReference type="PROSITE" id="PS50158">
    <property type="entry name" value="ZF_CCHC"/>
    <property type="match status" value="1"/>
</dbReference>
<reference evidence="3 4" key="1">
    <citation type="submission" date="2023-12" db="EMBL/GenBank/DDBJ databases">
        <title>A high-quality genome assembly for Dillenia turbinata (Dilleniales).</title>
        <authorList>
            <person name="Chanderbali A."/>
        </authorList>
    </citation>
    <scope>NUCLEOTIDE SEQUENCE [LARGE SCALE GENOMIC DNA]</scope>
    <source>
        <strain evidence="3">LSX21</strain>
        <tissue evidence="3">Leaf</tissue>
    </source>
</reference>
<keyword evidence="4" id="KW-1185">Reference proteome</keyword>
<feature type="non-terminal residue" evidence="3">
    <location>
        <position position="85"/>
    </location>
</feature>
<dbReference type="SUPFAM" id="SSF57756">
    <property type="entry name" value="Retrovirus zinc finger-like domains"/>
    <property type="match status" value="1"/>
</dbReference>
<dbReference type="AlphaFoldDB" id="A0AAN8WAS4"/>
<dbReference type="InterPro" id="IPR001878">
    <property type="entry name" value="Znf_CCHC"/>
</dbReference>
<organism evidence="3 4">
    <name type="scientific">Dillenia turbinata</name>
    <dbReference type="NCBI Taxonomy" id="194707"/>
    <lineage>
        <taxon>Eukaryota</taxon>
        <taxon>Viridiplantae</taxon>
        <taxon>Streptophyta</taxon>
        <taxon>Embryophyta</taxon>
        <taxon>Tracheophyta</taxon>
        <taxon>Spermatophyta</taxon>
        <taxon>Magnoliopsida</taxon>
        <taxon>eudicotyledons</taxon>
        <taxon>Gunneridae</taxon>
        <taxon>Pentapetalae</taxon>
        <taxon>Dilleniales</taxon>
        <taxon>Dilleniaceae</taxon>
        <taxon>Dillenia</taxon>
    </lineage>
</organism>
<proteinExistence type="predicted"/>
<dbReference type="GO" id="GO:0008270">
    <property type="term" value="F:zinc ion binding"/>
    <property type="evidence" value="ECO:0007669"/>
    <property type="project" value="UniProtKB-KW"/>
</dbReference>
<dbReference type="Gene3D" id="4.10.60.10">
    <property type="entry name" value="Zinc finger, CCHC-type"/>
    <property type="match status" value="1"/>
</dbReference>
<keyword evidence="1" id="KW-0862">Zinc</keyword>
<evidence type="ECO:0000313" key="4">
    <source>
        <dbReference type="Proteomes" id="UP001370490"/>
    </source>
</evidence>
<dbReference type="SMART" id="SM00343">
    <property type="entry name" value="ZnF_C2HC"/>
    <property type="match status" value="1"/>
</dbReference>
<dbReference type="EMBL" id="JBAMMX010000002">
    <property type="protein sequence ID" value="KAK6946324.1"/>
    <property type="molecule type" value="Genomic_DNA"/>
</dbReference>
<comment type="caution">
    <text evidence="3">The sequence shown here is derived from an EMBL/GenBank/DDBJ whole genome shotgun (WGS) entry which is preliminary data.</text>
</comment>
<dbReference type="InterPro" id="IPR036875">
    <property type="entry name" value="Znf_CCHC_sf"/>
</dbReference>
<accession>A0AAN8WAS4</accession>
<sequence>MSRDCMDPLMICHNCGGRGHLAFECPSGRFMDRYPDSHPRSEMNVRGQRIKKEGVEVEVERRKESKEKCVRRRELRKRQRRNRRN</sequence>
<dbReference type="Pfam" id="PF00098">
    <property type="entry name" value="zf-CCHC"/>
    <property type="match status" value="1"/>
</dbReference>
<feature type="domain" description="CCHC-type" evidence="2">
    <location>
        <begin position="12"/>
        <end position="27"/>
    </location>
</feature>
<evidence type="ECO:0000259" key="2">
    <source>
        <dbReference type="PROSITE" id="PS50158"/>
    </source>
</evidence>
<name>A0AAN8WAS4_9MAGN</name>
<protein>
    <submittedName>
        <fullName evidence="3">Zinc finger, CCHC-type</fullName>
    </submittedName>
</protein>
<evidence type="ECO:0000256" key="1">
    <source>
        <dbReference type="PROSITE-ProRule" id="PRU00047"/>
    </source>
</evidence>
<dbReference type="Proteomes" id="UP001370490">
    <property type="component" value="Unassembled WGS sequence"/>
</dbReference>
<keyword evidence="1" id="KW-0863">Zinc-finger</keyword>
<dbReference type="GO" id="GO:0003676">
    <property type="term" value="F:nucleic acid binding"/>
    <property type="evidence" value="ECO:0007669"/>
    <property type="project" value="InterPro"/>
</dbReference>